<dbReference type="EMBL" id="FMAG01000002">
    <property type="protein sequence ID" value="SCB17922.1"/>
    <property type="molecule type" value="Genomic_DNA"/>
</dbReference>
<accession>A0A1C3UR41</accession>
<reference evidence="8" key="1">
    <citation type="submission" date="2016-08" db="EMBL/GenBank/DDBJ databases">
        <authorList>
            <person name="Varghese N."/>
            <person name="Submissions Spin"/>
        </authorList>
    </citation>
    <scope>NUCLEOTIDE SEQUENCE [LARGE SCALE GENOMIC DNA]</scope>
    <source>
        <strain evidence="8">HAMBI 2975</strain>
    </source>
</reference>
<dbReference type="OrthoDB" id="9785276at2"/>
<protein>
    <submittedName>
        <fullName evidence="7">Choline dehydrogenase</fullName>
    </submittedName>
</protein>
<dbReference type="Pfam" id="PF05199">
    <property type="entry name" value="GMC_oxred_C"/>
    <property type="match status" value="1"/>
</dbReference>
<dbReference type="RefSeq" id="WP_092709028.1">
    <property type="nucleotide sequence ID" value="NZ_FMAG01000002.1"/>
</dbReference>
<dbReference type="SUPFAM" id="SSF51905">
    <property type="entry name" value="FAD/NAD(P)-binding domain"/>
    <property type="match status" value="1"/>
</dbReference>
<name>A0A1C3UR41_9HYPH</name>
<evidence type="ECO:0000256" key="1">
    <source>
        <dbReference type="ARBA" id="ARBA00001974"/>
    </source>
</evidence>
<evidence type="ECO:0000256" key="5">
    <source>
        <dbReference type="PIRSR" id="PIRSR000137-2"/>
    </source>
</evidence>
<evidence type="ECO:0000259" key="6">
    <source>
        <dbReference type="PROSITE" id="PS00624"/>
    </source>
</evidence>
<keyword evidence="3" id="KW-0285">Flavoprotein</keyword>
<dbReference type="InterPro" id="IPR036188">
    <property type="entry name" value="FAD/NAD-bd_sf"/>
</dbReference>
<dbReference type="PANTHER" id="PTHR11552:SF147">
    <property type="entry name" value="CHOLINE DEHYDROGENASE, MITOCHONDRIAL"/>
    <property type="match status" value="1"/>
</dbReference>
<feature type="domain" description="Glucose-methanol-choline oxidoreductase N-terminal" evidence="6">
    <location>
        <begin position="253"/>
        <end position="267"/>
    </location>
</feature>
<dbReference type="Gene3D" id="3.50.50.60">
    <property type="entry name" value="FAD/NAD(P)-binding domain"/>
    <property type="match status" value="1"/>
</dbReference>
<dbReference type="PANTHER" id="PTHR11552">
    <property type="entry name" value="GLUCOSE-METHANOL-CHOLINE GMC OXIDOREDUCTASE"/>
    <property type="match status" value="1"/>
</dbReference>
<dbReference type="PIRSF" id="PIRSF000137">
    <property type="entry name" value="Alcohol_oxidase"/>
    <property type="match status" value="1"/>
</dbReference>
<comment type="similarity">
    <text evidence="2">Belongs to the GMC oxidoreductase family.</text>
</comment>
<evidence type="ECO:0000256" key="3">
    <source>
        <dbReference type="ARBA" id="ARBA00022630"/>
    </source>
</evidence>
<evidence type="ECO:0000313" key="8">
    <source>
        <dbReference type="Proteomes" id="UP000199101"/>
    </source>
</evidence>
<dbReference type="GO" id="GO:0016614">
    <property type="term" value="F:oxidoreductase activity, acting on CH-OH group of donors"/>
    <property type="evidence" value="ECO:0007669"/>
    <property type="project" value="InterPro"/>
</dbReference>
<dbReference type="Proteomes" id="UP000199101">
    <property type="component" value="Unassembled WGS sequence"/>
</dbReference>
<gene>
    <name evidence="7" type="ORF">GA0061103_2502</name>
</gene>
<organism evidence="7 8">
    <name type="scientific">Rhizobium multihospitium</name>
    <dbReference type="NCBI Taxonomy" id="410764"/>
    <lineage>
        <taxon>Bacteria</taxon>
        <taxon>Pseudomonadati</taxon>
        <taxon>Pseudomonadota</taxon>
        <taxon>Alphaproteobacteria</taxon>
        <taxon>Hyphomicrobiales</taxon>
        <taxon>Rhizobiaceae</taxon>
        <taxon>Rhizobium/Agrobacterium group</taxon>
        <taxon>Rhizobium</taxon>
    </lineage>
</organism>
<dbReference type="PROSITE" id="PS51257">
    <property type="entry name" value="PROKAR_LIPOPROTEIN"/>
    <property type="match status" value="1"/>
</dbReference>
<dbReference type="PROSITE" id="PS00624">
    <property type="entry name" value="GMC_OXRED_2"/>
    <property type="match status" value="1"/>
</dbReference>
<feature type="binding site" evidence="5">
    <location>
        <position position="218"/>
    </location>
    <ligand>
        <name>FAD</name>
        <dbReference type="ChEBI" id="CHEBI:57692"/>
    </ligand>
</feature>
<evidence type="ECO:0000313" key="7">
    <source>
        <dbReference type="EMBL" id="SCB17922.1"/>
    </source>
</evidence>
<dbReference type="Gene3D" id="3.30.560.10">
    <property type="entry name" value="Glucose Oxidase, domain 3"/>
    <property type="match status" value="1"/>
</dbReference>
<dbReference type="InterPro" id="IPR000172">
    <property type="entry name" value="GMC_OxRdtase_N"/>
</dbReference>
<feature type="binding site" evidence="5">
    <location>
        <position position="83"/>
    </location>
    <ligand>
        <name>FAD</name>
        <dbReference type="ChEBI" id="CHEBI:57692"/>
    </ligand>
</feature>
<evidence type="ECO:0000256" key="2">
    <source>
        <dbReference type="ARBA" id="ARBA00010790"/>
    </source>
</evidence>
<keyword evidence="4 5" id="KW-0274">FAD</keyword>
<dbReference type="SUPFAM" id="SSF54373">
    <property type="entry name" value="FAD-linked reductases, C-terminal domain"/>
    <property type="match status" value="1"/>
</dbReference>
<dbReference type="Pfam" id="PF00732">
    <property type="entry name" value="GMC_oxred_N"/>
    <property type="match status" value="1"/>
</dbReference>
<keyword evidence="8" id="KW-1185">Reference proteome</keyword>
<comment type="cofactor">
    <cofactor evidence="1 5">
        <name>FAD</name>
        <dbReference type="ChEBI" id="CHEBI:57692"/>
    </cofactor>
</comment>
<dbReference type="STRING" id="410764.GA0061103_2502"/>
<dbReference type="AlphaFoldDB" id="A0A1C3UR41"/>
<dbReference type="InterPro" id="IPR012132">
    <property type="entry name" value="GMC_OxRdtase"/>
</dbReference>
<proteinExistence type="inferred from homology"/>
<evidence type="ECO:0000256" key="4">
    <source>
        <dbReference type="ARBA" id="ARBA00022827"/>
    </source>
</evidence>
<sequence>MDRFDYIIIGAGSAGCVLANRLSADRSNRVLLLEAGGNDNYHWIHIPVGYLYCINNPRTDWCFTTSPEAGLNGRSLNYPRGKVLGGCSSINGMIYMRGQARDYDLWRQLGCTGWGWDEVLPYFVKSEDHYRGKDEMHGAGGEWRVEKARVRWAVLDAFQAAAKEAGIPETADFNRGNNEGSGYFDVNQRSGIRWNTTKAFLRPAMKRGNLTVYTKAQVRRLIVEGDAVTGVEFQHDGVAKRAYATKETVLSAGSIGSPHILELSGIGHGDVLTQAGIEVVREVRSVGENLQDHLQLRMAYKVTGVPTLNEKATSLIGKASIGLEYLVRRSGPMAMAPSQLGIFTRSGPDKETPDLQYHVQPVSLDKFGDPVHPFPAITASVCNLRPESRGSVHVRSPDSALQPAISPNYLSAQRDREIAVRSIRLTRRIVAQPSFARFRPEEFKPGPAYDTDADLERAAGDIGTTIFHPVGTCRMGGDAQSVVDPRLRLRALARLRIADASVMPSITSGNTNSPTIMIAEKAAEMILADNR</sequence>
<dbReference type="InterPro" id="IPR007867">
    <property type="entry name" value="GMC_OxRtase_C"/>
</dbReference>
<dbReference type="GO" id="GO:0050660">
    <property type="term" value="F:flavin adenine dinucleotide binding"/>
    <property type="evidence" value="ECO:0007669"/>
    <property type="project" value="InterPro"/>
</dbReference>